<gene>
    <name evidence="2" type="ORF">pdam_00016893</name>
</gene>
<dbReference type="Proteomes" id="UP000275408">
    <property type="component" value="Unassembled WGS sequence"/>
</dbReference>
<evidence type="ECO:0000313" key="2">
    <source>
        <dbReference type="EMBL" id="RMX42558.1"/>
    </source>
</evidence>
<comment type="caution">
    <text evidence="2">The sequence shown here is derived from an EMBL/GenBank/DDBJ whole genome shotgun (WGS) entry which is preliminary data.</text>
</comment>
<organism evidence="2 3">
    <name type="scientific">Pocillopora damicornis</name>
    <name type="common">Cauliflower coral</name>
    <name type="synonym">Millepora damicornis</name>
    <dbReference type="NCBI Taxonomy" id="46731"/>
    <lineage>
        <taxon>Eukaryota</taxon>
        <taxon>Metazoa</taxon>
        <taxon>Cnidaria</taxon>
        <taxon>Anthozoa</taxon>
        <taxon>Hexacorallia</taxon>
        <taxon>Scleractinia</taxon>
        <taxon>Astrocoeniina</taxon>
        <taxon>Pocilloporidae</taxon>
        <taxon>Pocillopora</taxon>
    </lineage>
</organism>
<dbReference type="EMBL" id="RCHS01003332">
    <property type="protein sequence ID" value="RMX42558.1"/>
    <property type="molecule type" value="Genomic_DNA"/>
</dbReference>
<proteinExistence type="predicted"/>
<accession>A0A3M6TML8</accession>
<reference evidence="2 3" key="1">
    <citation type="journal article" date="2018" name="Sci. Rep.">
        <title>Comparative analysis of the Pocillopora damicornis genome highlights role of immune system in coral evolution.</title>
        <authorList>
            <person name="Cunning R."/>
            <person name="Bay R.A."/>
            <person name="Gillette P."/>
            <person name="Baker A.C."/>
            <person name="Traylor-Knowles N."/>
        </authorList>
    </citation>
    <scope>NUCLEOTIDE SEQUENCE [LARGE SCALE GENOMIC DNA]</scope>
    <source>
        <strain evidence="2">RSMAS</strain>
        <tissue evidence="2">Whole animal</tissue>
    </source>
</reference>
<keyword evidence="3" id="KW-1185">Reference proteome</keyword>
<evidence type="ECO:0000256" key="1">
    <source>
        <dbReference type="SAM" id="MobiDB-lite"/>
    </source>
</evidence>
<dbReference type="AlphaFoldDB" id="A0A3M6TML8"/>
<name>A0A3M6TML8_POCDA</name>
<sequence>MLAYKVKKNNANALMNEARRKFYHNFIQDNSNSQCHLLLAVKKLLNQGDNRAVYPPMDDNSNLPNQLGTFFFQKIETIGSNLDNMAQGLPALPNDYAPVSPPPLANLSPLRKRSNQSPRREMLEKKSRKSITQKEILNTGCKVTLMQNARNSANVLFWIHGRGGWFHPFVANKLEKNKPYIETPTNLFLWNDYQRL</sequence>
<protein>
    <submittedName>
        <fullName evidence="2">Uncharacterized protein</fullName>
    </submittedName>
</protein>
<evidence type="ECO:0000313" key="3">
    <source>
        <dbReference type="Proteomes" id="UP000275408"/>
    </source>
</evidence>
<feature type="region of interest" description="Disordered" evidence="1">
    <location>
        <begin position="100"/>
        <end position="129"/>
    </location>
</feature>